<sequence>MAQKAVVSLTTGLEDIEKVTVAFLVAVGAAETGRDTLVFLTQEAVRLALPGVATGIGCDGCPSLESLVERYHAAGGRYFVCPICVDSRKIDAATLIDGAELNGTIPMWNWIGDDGATTFSY</sequence>
<keyword evidence="2" id="KW-1185">Reference proteome</keyword>
<reference evidence="2" key="1">
    <citation type="journal article" date="2019" name="Int. J. Syst. Evol. Microbiol.">
        <title>The Global Catalogue of Microorganisms (GCM) 10K type strain sequencing project: providing services to taxonomists for standard genome sequencing and annotation.</title>
        <authorList>
            <consortium name="The Broad Institute Genomics Platform"/>
            <consortium name="The Broad Institute Genome Sequencing Center for Infectious Disease"/>
            <person name="Wu L."/>
            <person name="Ma J."/>
        </authorList>
    </citation>
    <scope>NUCLEOTIDE SEQUENCE [LARGE SCALE GENOMIC DNA]</scope>
    <source>
        <strain evidence="2">CGMCC 4.7317</strain>
    </source>
</reference>
<dbReference type="EMBL" id="JBHSTI010000008">
    <property type="protein sequence ID" value="MFC6237623.1"/>
    <property type="molecule type" value="Genomic_DNA"/>
</dbReference>
<gene>
    <name evidence="1" type="ORF">ACFQGU_07015</name>
</gene>
<proteinExistence type="predicted"/>
<dbReference type="Gene3D" id="3.40.1260.10">
    <property type="entry name" value="DsrEFH-like"/>
    <property type="match status" value="1"/>
</dbReference>
<dbReference type="InterPro" id="IPR003787">
    <property type="entry name" value="Sulphur_relay_DsrE/F-like"/>
</dbReference>
<dbReference type="SUPFAM" id="SSF75169">
    <property type="entry name" value="DsrEFH-like"/>
    <property type="match status" value="1"/>
</dbReference>
<protein>
    <submittedName>
        <fullName evidence="1">DsrE family protein</fullName>
    </submittedName>
</protein>
<accession>A0ABW1T0L5</accession>
<dbReference type="InterPro" id="IPR027396">
    <property type="entry name" value="DsrEFH-like"/>
</dbReference>
<organism evidence="1 2">
    <name type="scientific">Longivirga aurantiaca</name>
    <dbReference type="NCBI Taxonomy" id="1837743"/>
    <lineage>
        <taxon>Bacteria</taxon>
        <taxon>Bacillati</taxon>
        <taxon>Actinomycetota</taxon>
        <taxon>Actinomycetes</taxon>
        <taxon>Sporichthyales</taxon>
        <taxon>Sporichthyaceae</taxon>
        <taxon>Longivirga</taxon>
    </lineage>
</organism>
<dbReference type="Proteomes" id="UP001596138">
    <property type="component" value="Unassembled WGS sequence"/>
</dbReference>
<comment type="caution">
    <text evidence="1">The sequence shown here is derived from an EMBL/GenBank/DDBJ whole genome shotgun (WGS) entry which is preliminary data.</text>
</comment>
<evidence type="ECO:0000313" key="2">
    <source>
        <dbReference type="Proteomes" id="UP001596138"/>
    </source>
</evidence>
<name>A0ABW1T0L5_9ACTN</name>
<evidence type="ECO:0000313" key="1">
    <source>
        <dbReference type="EMBL" id="MFC6237623.1"/>
    </source>
</evidence>
<dbReference type="RefSeq" id="WP_386765088.1">
    <property type="nucleotide sequence ID" value="NZ_JBHSTI010000008.1"/>
</dbReference>
<dbReference type="Pfam" id="PF02635">
    <property type="entry name" value="DsrE"/>
    <property type="match status" value="1"/>
</dbReference>